<feature type="binding site" evidence="9">
    <location>
        <position position="179"/>
    </location>
    <ligand>
        <name>glycerol</name>
        <dbReference type="ChEBI" id="CHEBI:17754"/>
    </ligand>
</feature>
<keyword evidence="2 9" id="KW-0479">Metal-binding</keyword>
<comment type="caution">
    <text evidence="13">The sequence shown here is derived from an EMBL/GenBank/DDBJ whole genome shotgun (WGS) entry which is preliminary data.</text>
</comment>
<evidence type="ECO:0000256" key="2">
    <source>
        <dbReference type="ARBA" id="ARBA00022723"/>
    </source>
</evidence>
<feature type="binding site" evidence="9">
    <location>
        <position position="262"/>
    </location>
    <ligand>
        <name>glycerol</name>
        <dbReference type="ChEBI" id="CHEBI:17754"/>
    </ligand>
</feature>
<evidence type="ECO:0000256" key="6">
    <source>
        <dbReference type="ARBA" id="ARBA00039147"/>
    </source>
</evidence>
<comment type="pathway">
    <text evidence="5">Polyol metabolism; glycerol fermentation; glycerone phosphate from glycerol (oxidative route): step 1/2.</text>
</comment>
<evidence type="ECO:0000256" key="4">
    <source>
        <dbReference type="ARBA" id="ARBA00023027"/>
    </source>
</evidence>
<organism evidence="13 14">
    <name type="scientific">Cellulomonas pakistanensis</name>
    <dbReference type="NCBI Taxonomy" id="992287"/>
    <lineage>
        <taxon>Bacteria</taxon>
        <taxon>Bacillati</taxon>
        <taxon>Actinomycetota</taxon>
        <taxon>Actinomycetes</taxon>
        <taxon>Micrococcales</taxon>
        <taxon>Cellulomonadaceae</taxon>
        <taxon>Cellulomonas</taxon>
    </lineage>
</organism>
<feature type="binding site" evidence="11">
    <location>
        <position position="135"/>
    </location>
    <ligand>
        <name>NAD(+)</name>
        <dbReference type="ChEBI" id="CHEBI:57540"/>
    </ligand>
</feature>
<evidence type="ECO:0000313" key="13">
    <source>
        <dbReference type="EMBL" id="GIG37483.1"/>
    </source>
</evidence>
<dbReference type="PANTHER" id="PTHR43616">
    <property type="entry name" value="GLYCEROL DEHYDROGENASE"/>
    <property type="match status" value="1"/>
</dbReference>
<dbReference type="PROSITE" id="PS00060">
    <property type="entry name" value="ADH_IRON_2"/>
    <property type="match status" value="1"/>
</dbReference>
<evidence type="ECO:0000259" key="12">
    <source>
        <dbReference type="Pfam" id="PF00465"/>
    </source>
</evidence>
<gene>
    <name evidence="13" type="primary">gldA</name>
    <name evidence="13" type="ORF">Cpa01nite_28640</name>
</gene>
<dbReference type="InterPro" id="IPR001670">
    <property type="entry name" value="ADH_Fe/GldA"/>
</dbReference>
<dbReference type="AlphaFoldDB" id="A0A919PC58"/>
<feature type="domain" description="Alcohol dehydrogenase iron-type/glycerol dehydrogenase GldA" evidence="12">
    <location>
        <begin position="16"/>
        <end position="162"/>
    </location>
</feature>
<evidence type="ECO:0000313" key="14">
    <source>
        <dbReference type="Proteomes" id="UP000642125"/>
    </source>
</evidence>
<dbReference type="EMBL" id="BONO01000023">
    <property type="protein sequence ID" value="GIG37483.1"/>
    <property type="molecule type" value="Genomic_DNA"/>
</dbReference>
<evidence type="ECO:0000256" key="5">
    <source>
        <dbReference type="ARBA" id="ARBA00037918"/>
    </source>
</evidence>
<sequence>MSASQDHPPVRTLISPARYAQGPGAIERLGELVAPVGRTPLVVADDTVWSFVGDAVARSFDAAGLPLTRDGFGVYATAAAVDSIADRVREVGADVVVGVGGGSVIDAVKAAGHLAGARWVSVPTVASTDAPCSALSVIYDEDGGFEEYRFFPHNPDLVLVDTRLVANAPVKFLVAGVGDALATWIEARAVARGDGTTMAGGAPTATGTALARLSWDILWEHALPAIDAVRDHLVTPSVEKVVEANTLLSGLGFESGGLAAAHAIHNGLTAASQTHGLTHGQKVNIGSVTQLVLEGAPVEEIRAFVEFTTRVGLPNTLTEIGLTPGDVDDLTRVAELATAEGETIHAMPFAVRVPDLVDALRSIEGFSRRVRADAGLPEPVPHRAH</sequence>
<feature type="binding site" evidence="11">
    <location>
        <begin position="124"/>
        <end position="127"/>
    </location>
    <ligand>
        <name>NAD(+)</name>
        <dbReference type="ChEBI" id="CHEBI:57540"/>
    </ligand>
</feature>
<comment type="similarity">
    <text evidence="1">Belongs to the iron-containing alcohol dehydrogenase family.</text>
</comment>
<dbReference type="NCBIfam" id="NF006941">
    <property type="entry name" value="PRK09423.1"/>
    <property type="match status" value="1"/>
</dbReference>
<evidence type="ECO:0000256" key="7">
    <source>
        <dbReference type="ARBA" id="ARBA00040132"/>
    </source>
</evidence>
<dbReference type="Pfam" id="PF00465">
    <property type="entry name" value="Fe-ADH"/>
    <property type="match status" value="1"/>
</dbReference>
<dbReference type="Gene3D" id="1.20.1090.10">
    <property type="entry name" value="Dehydroquinate synthase-like - alpha domain"/>
    <property type="match status" value="1"/>
</dbReference>
<dbReference type="Proteomes" id="UP000642125">
    <property type="component" value="Unassembled WGS sequence"/>
</dbReference>
<feature type="binding site" evidence="10">
    <location>
        <position position="129"/>
    </location>
    <ligand>
        <name>glycerol</name>
        <dbReference type="ChEBI" id="CHEBI:17754"/>
    </ligand>
</feature>
<dbReference type="GO" id="GO:0046872">
    <property type="term" value="F:metal ion binding"/>
    <property type="evidence" value="ECO:0007669"/>
    <property type="project" value="UniProtKB-KW"/>
</dbReference>
<evidence type="ECO:0000256" key="3">
    <source>
        <dbReference type="ARBA" id="ARBA00023002"/>
    </source>
</evidence>
<evidence type="ECO:0000256" key="10">
    <source>
        <dbReference type="PIRSR" id="PIRSR000112-2"/>
    </source>
</evidence>
<dbReference type="SUPFAM" id="SSF56796">
    <property type="entry name" value="Dehydroquinate synthase-like"/>
    <property type="match status" value="1"/>
</dbReference>
<keyword evidence="14" id="KW-1185">Reference proteome</keyword>
<evidence type="ECO:0000256" key="9">
    <source>
        <dbReference type="PIRSR" id="PIRSR000112-1"/>
    </source>
</evidence>
<feature type="binding site" evidence="11">
    <location>
        <begin position="102"/>
        <end position="106"/>
    </location>
    <ligand>
        <name>NAD(+)</name>
        <dbReference type="ChEBI" id="CHEBI:57540"/>
    </ligand>
</feature>
<proteinExistence type="inferred from homology"/>
<feature type="binding site" evidence="11">
    <location>
        <position position="45"/>
    </location>
    <ligand>
        <name>NAD(+)</name>
        <dbReference type="ChEBI" id="CHEBI:57540"/>
    </ligand>
</feature>
<comment type="catalytic activity">
    <reaction evidence="8">
        <text>glycerol + NAD(+) = dihydroxyacetone + NADH + H(+)</text>
        <dbReference type="Rhea" id="RHEA:13769"/>
        <dbReference type="ChEBI" id="CHEBI:15378"/>
        <dbReference type="ChEBI" id="CHEBI:16016"/>
        <dbReference type="ChEBI" id="CHEBI:17754"/>
        <dbReference type="ChEBI" id="CHEBI:57540"/>
        <dbReference type="ChEBI" id="CHEBI:57945"/>
        <dbReference type="EC" id="1.1.1.6"/>
    </reaction>
</comment>
<dbReference type="InterPro" id="IPR016205">
    <property type="entry name" value="Glycerol_DH"/>
</dbReference>
<dbReference type="InterPro" id="IPR018211">
    <property type="entry name" value="ADH_Fe_CS"/>
</dbReference>
<feature type="binding site" evidence="11">
    <location>
        <position position="133"/>
    </location>
    <ligand>
        <name>NAD(+)</name>
        <dbReference type="ChEBI" id="CHEBI:57540"/>
    </ligand>
</feature>
<dbReference type="CDD" id="cd08170">
    <property type="entry name" value="GlyDH"/>
    <property type="match status" value="1"/>
</dbReference>
<evidence type="ECO:0000256" key="11">
    <source>
        <dbReference type="PIRSR" id="PIRSR000112-3"/>
    </source>
</evidence>
<protein>
    <recommendedName>
        <fullName evidence="7">Glycerol dehydrogenase</fullName>
        <ecNumber evidence="6">1.1.1.6</ecNumber>
    </recommendedName>
</protein>
<keyword evidence="9" id="KW-0862">Zinc</keyword>
<dbReference type="RefSeq" id="WP_203669469.1">
    <property type="nucleotide sequence ID" value="NZ_BONO01000023.1"/>
</dbReference>
<dbReference type="Gene3D" id="3.40.50.1970">
    <property type="match status" value="1"/>
</dbReference>
<accession>A0A919PC58</accession>
<keyword evidence="3" id="KW-0560">Oxidoreductase</keyword>
<reference evidence="13" key="1">
    <citation type="submission" date="2021-01" db="EMBL/GenBank/DDBJ databases">
        <title>Whole genome shotgun sequence of Cellulomonas pakistanensis NBRC 110800.</title>
        <authorList>
            <person name="Komaki H."/>
            <person name="Tamura T."/>
        </authorList>
    </citation>
    <scope>NUCLEOTIDE SEQUENCE</scope>
    <source>
        <strain evidence="13">NBRC 110800</strain>
    </source>
</reference>
<feature type="binding site" evidence="9">
    <location>
        <position position="279"/>
    </location>
    <ligand>
        <name>glycerol</name>
        <dbReference type="ChEBI" id="CHEBI:17754"/>
    </ligand>
</feature>
<dbReference type="EC" id="1.1.1.6" evidence="6"/>
<comment type="cofactor">
    <cofactor evidence="9">
        <name>Zn(2+)</name>
        <dbReference type="ChEBI" id="CHEBI:29105"/>
    </cofactor>
    <text evidence="9">Binds 1 zinc ion per subunit.</text>
</comment>
<dbReference type="PROSITE" id="PS00913">
    <property type="entry name" value="ADH_IRON_1"/>
    <property type="match status" value="1"/>
</dbReference>
<name>A0A919PC58_9CELL</name>
<dbReference type="GO" id="GO:0008888">
    <property type="term" value="F:glycerol dehydrogenase (NAD+) activity"/>
    <property type="evidence" value="ECO:0007669"/>
    <property type="project" value="UniProtKB-EC"/>
</dbReference>
<feature type="binding site" evidence="11">
    <location>
        <position position="139"/>
    </location>
    <ligand>
        <name>NAD(+)</name>
        <dbReference type="ChEBI" id="CHEBI:57540"/>
    </ligand>
</feature>
<keyword evidence="4 11" id="KW-0520">NAD</keyword>
<evidence type="ECO:0000256" key="8">
    <source>
        <dbReference type="ARBA" id="ARBA00049006"/>
    </source>
</evidence>
<dbReference type="PANTHER" id="PTHR43616:SF5">
    <property type="entry name" value="GLYCEROL DEHYDROGENASE 1"/>
    <property type="match status" value="1"/>
</dbReference>
<evidence type="ECO:0000256" key="1">
    <source>
        <dbReference type="ARBA" id="ARBA00007358"/>
    </source>
</evidence>
<dbReference type="PIRSF" id="PIRSF000112">
    <property type="entry name" value="Glycerol_dehydrogenase"/>
    <property type="match status" value="1"/>
</dbReference>